<dbReference type="PANTHER" id="PTHR30055">
    <property type="entry name" value="HTH-TYPE TRANSCRIPTIONAL REGULATOR RUTR"/>
    <property type="match status" value="1"/>
</dbReference>
<keyword evidence="1" id="KW-0805">Transcription regulation</keyword>
<organism evidence="6 7">
    <name type="scientific">Mycolicibacterium poriferae</name>
    <dbReference type="NCBI Taxonomy" id="39694"/>
    <lineage>
        <taxon>Bacteria</taxon>
        <taxon>Bacillati</taxon>
        <taxon>Actinomycetota</taxon>
        <taxon>Actinomycetes</taxon>
        <taxon>Mycobacteriales</taxon>
        <taxon>Mycobacteriaceae</taxon>
        <taxon>Mycolicibacterium</taxon>
    </lineage>
</organism>
<dbReference type="Proteomes" id="UP000466785">
    <property type="component" value="Chromosome"/>
</dbReference>
<dbReference type="SUPFAM" id="SSF46689">
    <property type="entry name" value="Homeodomain-like"/>
    <property type="match status" value="2"/>
</dbReference>
<dbReference type="PRINTS" id="PR00455">
    <property type="entry name" value="HTHTETR"/>
</dbReference>
<dbReference type="GO" id="GO:0000976">
    <property type="term" value="F:transcription cis-regulatory region binding"/>
    <property type="evidence" value="ECO:0007669"/>
    <property type="project" value="TreeGrafter"/>
</dbReference>
<feature type="DNA-binding region" description="H-T-H motif" evidence="4">
    <location>
        <begin position="240"/>
        <end position="259"/>
    </location>
</feature>
<evidence type="ECO:0000256" key="4">
    <source>
        <dbReference type="PROSITE-ProRule" id="PRU00335"/>
    </source>
</evidence>
<evidence type="ECO:0000313" key="6">
    <source>
        <dbReference type="EMBL" id="BBX50239.1"/>
    </source>
</evidence>
<dbReference type="Gene3D" id="1.10.357.10">
    <property type="entry name" value="Tetracycline Repressor, domain 2"/>
    <property type="match status" value="2"/>
</dbReference>
<feature type="domain" description="HTH tetR-type" evidence="5">
    <location>
        <begin position="9"/>
        <end position="69"/>
    </location>
</feature>
<dbReference type="RefSeq" id="WP_163672968.1">
    <property type="nucleotide sequence ID" value="NZ_AP022570.1"/>
</dbReference>
<accession>A0A6N4V748</accession>
<dbReference type="PANTHER" id="PTHR30055:SF234">
    <property type="entry name" value="HTH-TYPE TRANSCRIPTIONAL REGULATOR BETI"/>
    <property type="match status" value="1"/>
</dbReference>
<dbReference type="Gene3D" id="1.10.10.60">
    <property type="entry name" value="Homeodomain-like"/>
    <property type="match status" value="2"/>
</dbReference>
<feature type="domain" description="HTH tetR-type" evidence="5">
    <location>
        <begin position="217"/>
        <end position="277"/>
    </location>
</feature>
<dbReference type="EMBL" id="AP022570">
    <property type="protein sequence ID" value="BBX50239.1"/>
    <property type="molecule type" value="Genomic_DNA"/>
</dbReference>
<evidence type="ECO:0000259" key="5">
    <source>
        <dbReference type="PROSITE" id="PS50977"/>
    </source>
</evidence>
<dbReference type="InterPro" id="IPR050109">
    <property type="entry name" value="HTH-type_TetR-like_transc_reg"/>
</dbReference>
<dbReference type="PROSITE" id="PS50977">
    <property type="entry name" value="HTH_TETR_2"/>
    <property type="match status" value="2"/>
</dbReference>
<keyword evidence="2 4" id="KW-0238">DNA-binding</keyword>
<dbReference type="KEGG" id="mpof:MPOR_12650"/>
<reference evidence="6 7" key="1">
    <citation type="journal article" date="2019" name="Emerg. Microbes Infect.">
        <title>Comprehensive subspecies identification of 175 nontuberculous mycobacteria species based on 7547 genomic profiles.</title>
        <authorList>
            <person name="Matsumoto Y."/>
            <person name="Kinjo T."/>
            <person name="Motooka D."/>
            <person name="Nabeya D."/>
            <person name="Jung N."/>
            <person name="Uechi K."/>
            <person name="Horii T."/>
            <person name="Iida T."/>
            <person name="Fujita J."/>
            <person name="Nakamura S."/>
        </authorList>
    </citation>
    <scope>NUCLEOTIDE SEQUENCE [LARGE SCALE GENOMIC DNA]</scope>
    <source>
        <strain evidence="6 7">JCM 12603</strain>
    </source>
</reference>
<evidence type="ECO:0000256" key="3">
    <source>
        <dbReference type="ARBA" id="ARBA00023163"/>
    </source>
</evidence>
<dbReference type="GO" id="GO:0003700">
    <property type="term" value="F:DNA-binding transcription factor activity"/>
    <property type="evidence" value="ECO:0007669"/>
    <property type="project" value="TreeGrafter"/>
</dbReference>
<keyword evidence="7" id="KW-1185">Reference proteome</keyword>
<feature type="DNA-binding region" description="H-T-H motif" evidence="4">
    <location>
        <begin position="32"/>
        <end position="51"/>
    </location>
</feature>
<protein>
    <submittedName>
        <fullName evidence="6">TetR family transcriptional regulator</fullName>
    </submittedName>
</protein>
<dbReference type="InterPro" id="IPR009057">
    <property type="entry name" value="Homeodomain-like_sf"/>
</dbReference>
<gene>
    <name evidence="6" type="ORF">MPOR_12650</name>
</gene>
<evidence type="ECO:0000313" key="7">
    <source>
        <dbReference type="Proteomes" id="UP000466785"/>
    </source>
</evidence>
<dbReference type="AlphaFoldDB" id="A0A6N4V748"/>
<dbReference type="InterPro" id="IPR001647">
    <property type="entry name" value="HTH_TetR"/>
</dbReference>
<name>A0A6N4V748_9MYCO</name>
<sequence>MPPAQKRPRDRKAQIARAASDAFSTSGFHAVSMEQIAARVGVSAAALYRHAPSKYDLFRDAILGLSGQLVAATDFADAATDVDPTALRHQLLDALIETSLANRAFSGPFRWEGRYLRAQDRAVLAAQVKLVHRRLHRPLMQMRPDLTSLQRWTLSSAALSVIGSIADHHATLSTRQIRALLATIASDILDTELPTAQQPATTPQPSTTQLPTDTGLGMKYEALLQESLKLFHKNGYHDTTIADIAAAAGMPASGIYRYFAGKADILSAAFRRAADRVSADLSEALAAEPDPGLVLDRLVDAYIARSFASPELAYLYYTEKGNLPADDARILHNIQRATVERWAQLVTDVRPATGLAEARYIVHATFTLVVDLGRLADYDDSAETRTLVRTLVRVTLLGADTCRRRGGLSVDGMSA</sequence>
<keyword evidence="3" id="KW-0804">Transcription</keyword>
<dbReference type="Pfam" id="PF00440">
    <property type="entry name" value="TetR_N"/>
    <property type="match status" value="2"/>
</dbReference>
<proteinExistence type="predicted"/>
<evidence type="ECO:0000256" key="1">
    <source>
        <dbReference type="ARBA" id="ARBA00023015"/>
    </source>
</evidence>
<evidence type="ECO:0000256" key="2">
    <source>
        <dbReference type="ARBA" id="ARBA00023125"/>
    </source>
</evidence>